<name>A0A026WDV3_OOCBI</name>
<evidence type="ECO:0000313" key="1">
    <source>
        <dbReference type="EMBL" id="EZA54280.1"/>
    </source>
</evidence>
<dbReference type="Gene3D" id="3.40.1440.10">
    <property type="entry name" value="GIY-YIG endonuclease"/>
    <property type="match status" value="1"/>
</dbReference>
<evidence type="ECO:0008006" key="3">
    <source>
        <dbReference type="Google" id="ProtNLM"/>
    </source>
</evidence>
<sequence>SVPNKLNNIIKLGKDRITNNQKMEVVYRIDCNDCDSYYNGQTKRKLETRIKEHVTDVNKHANFHSVVSKHRLNHDHDFNWQNVKILHRESNLMKREVAEMVFLKRHDRTINSQNDTENLPII</sequence>
<dbReference type="OMA" id="HDRTINS"/>
<dbReference type="SUPFAM" id="SSF82771">
    <property type="entry name" value="GIY-YIG endonuclease"/>
    <property type="match status" value="1"/>
</dbReference>
<feature type="non-terminal residue" evidence="1">
    <location>
        <position position="1"/>
    </location>
</feature>
<protein>
    <recommendedName>
        <fullName evidence="3">GIY-YIG domain-containing protein</fullName>
    </recommendedName>
</protein>
<keyword evidence="2" id="KW-1185">Reference proteome</keyword>
<gene>
    <name evidence="1" type="ORF">X777_06154</name>
</gene>
<dbReference type="EMBL" id="KK107256">
    <property type="protein sequence ID" value="EZA54280.1"/>
    <property type="molecule type" value="Genomic_DNA"/>
</dbReference>
<dbReference type="Proteomes" id="UP000053097">
    <property type="component" value="Unassembled WGS sequence"/>
</dbReference>
<dbReference type="CDD" id="cd10442">
    <property type="entry name" value="GIY-YIG_PLEs"/>
    <property type="match status" value="1"/>
</dbReference>
<dbReference type="InterPro" id="IPR035901">
    <property type="entry name" value="GIY-YIG_endonuc_sf"/>
</dbReference>
<accession>A0A026WDV3</accession>
<proteinExistence type="predicted"/>
<reference evidence="1 2" key="1">
    <citation type="journal article" date="2014" name="Curr. Biol.">
        <title>The genome of the clonal raider ant Cerapachys biroi.</title>
        <authorList>
            <person name="Oxley P.R."/>
            <person name="Ji L."/>
            <person name="Fetter-Pruneda I."/>
            <person name="McKenzie S.K."/>
            <person name="Li C."/>
            <person name="Hu H."/>
            <person name="Zhang G."/>
            <person name="Kronauer D.J."/>
        </authorList>
    </citation>
    <scope>NUCLEOTIDE SEQUENCE [LARGE SCALE GENOMIC DNA]</scope>
</reference>
<dbReference type="AlphaFoldDB" id="A0A026WDV3"/>
<organism evidence="1 2">
    <name type="scientific">Ooceraea biroi</name>
    <name type="common">Clonal raider ant</name>
    <name type="synonym">Cerapachys biroi</name>
    <dbReference type="NCBI Taxonomy" id="2015173"/>
    <lineage>
        <taxon>Eukaryota</taxon>
        <taxon>Metazoa</taxon>
        <taxon>Ecdysozoa</taxon>
        <taxon>Arthropoda</taxon>
        <taxon>Hexapoda</taxon>
        <taxon>Insecta</taxon>
        <taxon>Pterygota</taxon>
        <taxon>Neoptera</taxon>
        <taxon>Endopterygota</taxon>
        <taxon>Hymenoptera</taxon>
        <taxon>Apocrita</taxon>
        <taxon>Aculeata</taxon>
        <taxon>Formicoidea</taxon>
        <taxon>Formicidae</taxon>
        <taxon>Dorylinae</taxon>
        <taxon>Ooceraea</taxon>
    </lineage>
</organism>
<evidence type="ECO:0000313" key="2">
    <source>
        <dbReference type="Proteomes" id="UP000053097"/>
    </source>
</evidence>